<comment type="caution">
    <text evidence="1">The sequence shown here is derived from an EMBL/GenBank/DDBJ whole genome shotgun (WGS) entry which is preliminary data.</text>
</comment>
<dbReference type="AlphaFoldDB" id="A0A8J6CA29"/>
<dbReference type="EMBL" id="JAGTXO010000022">
    <property type="protein sequence ID" value="KAG8462200.1"/>
    <property type="molecule type" value="Genomic_DNA"/>
</dbReference>
<dbReference type="Gene3D" id="1.25.10.10">
    <property type="entry name" value="Leucine-rich Repeat Variant"/>
    <property type="match status" value="1"/>
</dbReference>
<dbReference type="InterPro" id="IPR016024">
    <property type="entry name" value="ARM-type_fold"/>
</dbReference>
<name>A0A8J6CA29_DIALT</name>
<evidence type="ECO:0000313" key="2">
    <source>
        <dbReference type="Proteomes" id="UP000751190"/>
    </source>
</evidence>
<accession>A0A8J6CA29</accession>
<dbReference type="InterPro" id="IPR011989">
    <property type="entry name" value="ARM-like"/>
</dbReference>
<proteinExistence type="predicted"/>
<protein>
    <submittedName>
        <fullName evidence="1">Uncharacterized protein</fullName>
    </submittedName>
</protein>
<keyword evidence="2" id="KW-1185">Reference proteome</keyword>
<sequence>MAARAVRRCAELLRDAPWSEAAGQAVRALAELVSEIDEGGAAVALVNALGEAELVPALVVCARASFGAGDASLPFALVALSVLTNVADVGGTRVVHAGGGFALLLELLRSPHAQARHYAALGVQNMAHDEACAREAVGAGALGALAALTDTHAADPTDETLVAIAAAAAGALANLNGRVPRLALVPALARAHDEAGASAAHARALEELAGALARAHADEAQLAAVRAAREARLPARLVEMALESARSGERGGATAAVGALMQIARLRPGGGRLLVDAEAVPLCSWLAHAPDHALCALGLTLAAQSPEVEHPASDAIQLDSRERAAEHVLDRLQQSDA</sequence>
<dbReference type="Proteomes" id="UP000751190">
    <property type="component" value="Unassembled WGS sequence"/>
</dbReference>
<evidence type="ECO:0000313" key="1">
    <source>
        <dbReference type="EMBL" id="KAG8462200.1"/>
    </source>
</evidence>
<gene>
    <name evidence="1" type="ORF">KFE25_011650</name>
</gene>
<dbReference type="SUPFAM" id="SSF48371">
    <property type="entry name" value="ARM repeat"/>
    <property type="match status" value="1"/>
</dbReference>
<organism evidence="1 2">
    <name type="scientific">Diacronema lutheri</name>
    <name type="common">Unicellular marine alga</name>
    <name type="synonym">Monochrysis lutheri</name>
    <dbReference type="NCBI Taxonomy" id="2081491"/>
    <lineage>
        <taxon>Eukaryota</taxon>
        <taxon>Haptista</taxon>
        <taxon>Haptophyta</taxon>
        <taxon>Pavlovophyceae</taxon>
        <taxon>Pavlovales</taxon>
        <taxon>Pavlovaceae</taxon>
        <taxon>Diacronema</taxon>
    </lineage>
</organism>
<reference evidence="1" key="1">
    <citation type="submission" date="2021-05" db="EMBL/GenBank/DDBJ databases">
        <title>The genome of the haptophyte Pavlova lutheri (Diacronema luteri, Pavlovales) - a model for lipid biosynthesis in eukaryotic algae.</title>
        <authorList>
            <person name="Hulatt C.J."/>
            <person name="Posewitz M.C."/>
        </authorList>
    </citation>
    <scope>NUCLEOTIDE SEQUENCE</scope>
    <source>
        <strain evidence="1">NIVA-4/92</strain>
    </source>
</reference>